<feature type="domain" description="PpiC" evidence="8">
    <location>
        <begin position="140"/>
        <end position="237"/>
    </location>
</feature>
<dbReference type="Proteomes" id="UP000774130">
    <property type="component" value="Unassembled WGS sequence"/>
</dbReference>
<keyword evidence="5" id="KW-0449">Lipoprotein</keyword>
<accession>A0ABS6TFH8</accession>
<dbReference type="GO" id="GO:0003755">
    <property type="term" value="F:peptidyl-prolyl cis-trans isomerase activity"/>
    <property type="evidence" value="ECO:0007669"/>
    <property type="project" value="UniProtKB-EC"/>
</dbReference>
<dbReference type="PROSITE" id="PS51257">
    <property type="entry name" value="PROKAR_LIPOPROTEIN"/>
    <property type="match status" value="1"/>
</dbReference>
<evidence type="ECO:0000256" key="1">
    <source>
        <dbReference type="ARBA" id="ARBA00000971"/>
    </source>
</evidence>
<comment type="similarity">
    <text evidence="5">Belongs to the PrsA family.</text>
</comment>
<dbReference type="RefSeq" id="WP_218326801.1">
    <property type="nucleotide sequence ID" value="NZ_JAHUZB010000005.1"/>
</dbReference>
<feature type="signal peptide" evidence="7">
    <location>
        <begin position="1"/>
        <end position="19"/>
    </location>
</feature>
<keyword evidence="5" id="KW-0564">Palmitate</keyword>
<dbReference type="EMBL" id="JAHUZB010000005">
    <property type="protein sequence ID" value="MBV7391590.1"/>
    <property type="molecule type" value="Genomic_DNA"/>
</dbReference>
<feature type="compositionally biased region" description="Low complexity" evidence="6">
    <location>
        <begin position="311"/>
        <end position="344"/>
    </location>
</feature>
<comment type="caution">
    <text evidence="9">The sequence shown here is derived from an EMBL/GenBank/DDBJ whole genome shotgun (WGS) entry which is preliminary data.</text>
</comment>
<evidence type="ECO:0000313" key="9">
    <source>
        <dbReference type="EMBL" id="MBV7391590.1"/>
    </source>
</evidence>
<evidence type="ECO:0000256" key="4">
    <source>
        <dbReference type="ARBA" id="ARBA00023235"/>
    </source>
</evidence>
<protein>
    <recommendedName>
        <fullName evidence="5">Foldase protein PrsA</fullName>
        <ecNumber evidence="5">5.2.1.8</ecNumber>
    </recommendedName>
</protein>
<dbReference type="Pfam" id="PF00639">
    <property type="entry name" value="Rotamase"/>
    <property type="match status" value="1"/>
</dbReference>
<comment type="catalytic activity">
    <reaction evidence="1 5">
        <text>[protein]-peptidylproline (omega=180) = [protein]-peptidylproline (omega=0)</text>
        <dbReference type="Rhea" id="RHEA:16237"/>
        <dbReference type="Rhea" id="RHEA-COMP:10747"/>
        <dbReference type="Rhea" id="RHEA-COMP:10748"/>
        <dbReference type="ChEBI" id="CHEBI:83833"/>
        <dbReference type="ChEBI" id="CHEBI:83834"/>
        <dbReference type="EC" id="5.2.1.8"/>
    </reaction>
</comment>
<feature type="region of interest" description="Disordered" evidence="6">
    <location>
        <begin position="295"/>
        <end position="344"/>
    </location>
</feature>
<keyword evidence="5" id="KW-0472">Membrane</keyword>
<evidence type="ECO:0000256" key="2">
    <source>
        <dbReference type="ARBA" id="ARBA00022729"/>
    </source>
</evidence>
<dbReference type="InterPro" id="IPR023059">
    <property type="entry name" value="Foldase_PrsA"/>
</dbReference>
<dbReference type="PANTHER" id="PTHR47245">
    <property type="entry name" value="PEPTIDYLPROLYL ISOMERASE"/>
    <property type="match status" value="1"/>
</dbReference>
<feature type="chain" id="PRO_5047252261" description="Foldase protein PrsA" evidence="7">
    <location>
        <begin position="20"/>
        <end position="344"/>
    </location>
</feature>
<reference evidence="9 10" key="1">
    <citation type="submission" date="2021-06" db="EMBL/GenBank/DDBJ databases">
        <title>Enterococcus alishanensis sp. nov., a novel lactic acid bacterium isolated from fresh coffee beans.</title>
        <authorList>
            <person name="Chen Y.-S."/>
        </authorList>
    </citation>
    <scope>NUCLEOTIDE SEQUENCE [LARGE SCALE GENOMIC DNA]</scope>
    <source>
        <strain evidence="9 10">ALS3</strain>
    </source>
</reference>
<feature type="region of interest" description="Disordered" evidence="6">
    <location>
        <begin position="171"/>
        <end position="195"/>
    </location>
</feature>
<dbReference type="InterPro" id="IPR050245">
    <property type="entry name" value="PrsA_foldase"/>
</dbReference>
<dbReference type="PANTHER" id="PTHR47245:SF1">
    <property type="entry name" value="FOLDASE PROTEIN PRSA"/>
    <property type="match status" value="1"/>
</dbReference>
<keyword evidence="5" id="KW-1003">Cell membrane</keyword>
<keyword evidence="4 5" id="KW-0413">Isomerase</keyword>
<evidence type="ECO:0000259" key="8">
    <source>
        <dbReference type="PROSITE" id="PS50198"/>
    </source>
</evidence>
<evidence type="ECO:0000256" key="6">
    <source>
        <dbReference type="SAM" id="MobiDB-lite"/>
    </source>
</evidence>
<dbReference type="HAMAP" id="MF_01145">
    <property type="entry name" value="Foldase_PrsA"/>
    <property type="match status" value="1"/>
</dbReference>
<evidence type="ECO:0000313" key="10">
    <source>
        <dbReference type="Proteomes" id="UP000774130"/>
    </source>
</evidence>
<comment type="function">
    <text evidence="5">Plays a major role in protein secretion by helping the post-translocational extracellular folding of several secreted proteins.</text>
</comment>
<dbReference type="InterPro" id="IPR000297">
    <property type="entry name" value="PPIase_PpiC"/>
</dbReference>
<dbReference type="PROSITE" id="PS50198">
    <property type="entry name" value="PPIC_PPIASE_2"/>
    <property type="match status" value="1"/>
</dbReference>
<evidence type="ECO:0000256" key="3">
    <source>
        <dbReference type="ARBA" id="ARBA00023110"/>
    </source>
</evidence>
<organism evidence="9 10">
    <name type="scientific">Enterococcus alishanensis</name>
    <dbReference type="NCBI Taxonomy" id="1303817"/>
    <lineage>
        <taxon>Bacteria</taxon>
        <taxon>Bacillati</taxon>
        <taxon>Bacillota</taxon>
        <taxon>Bacilli</taxon>
        <taxon>Lactobacillales</taxon>
        <taxon>Enterococcaceae</taxon>
        <taxon>Enterococcus</taxon>
    </lineage>
</organism>
<gene>
    <name evidence="5" type="primary">prsA</name>
    <name evidence="9" type="ORF">KUA55_12950</name>
</gene>
<keyword evidence="10" id="KW-1185">Reference proteome</keyword>
<feature type="compositionally biased region" description="Basic and acidic residues" evidence="6">
    <location>
        <begin position="171"/>
        <end position="191"/>
    </location>
</feature>
<keyword evidence="3 5" id="KW-0697">Rotamase</keyword>
<evidence type="ECO:0000256" key="5">
    <source>
        <dbReference type="HAMAP-Rule" id="MF_01145"/>
    </source>
</evidence>
<proteinExistence type="inferred from homology"/>
<evidence type="ECO:0000256" key="7">
    <source>
        <dbReference type="SAM" id="SignalP"/>
    </source>
</evidence>
<comment type="subcellular location">
    <subcellularLocation>
        <location evidence="5">Cell membrane</location>
        <topology evidence="5">Lipid-anchor</topology>
    </subcellularLocation>
</comment>
<keyword evidence="2 5" id="KW-0732">Signal</keyword>
<dbReference type="EC" id="5.2.1.8" evidence="5"/>
<name>A0ABS6TFH8_9ENTE</name>
<sequence length="344" mass="37315">MKKKVLLAAVGLLSTVVLAACSGGSNADIATMKGGKITVEDFYDEAKKESTNQTLVRNMIIYKVFENAYGDEVSDKAVDKEYKSQEKQYGSTFESQLKSAGYTKSTYKDYLRQSLAFQKGLNANVKLTDKDLKTAWESFHPEVTARIIKVSSEDDANEIKAAVDGGADFAEEAKSKSEDTTTAEDGGKIKFDSQSTTVPDEVKTAAFSLENDQVSDVISSTDSSTYSTSYYIVKMEKQSSKGNDMDKYKKELRKIARATKTSDSTFTTKVIRKELKKANVKIEDDGFSSVLSDFLETSSSTSESSSKKKSSSTSESESSTAESTTESSTATSESTAATDSSAAE</sequence>